<proteinExistence type="predicted"/>
<comment type="caution">
    <text evidence="1">The sequence shown here is derived from an EMBL/GenBank/DDBJ whole genome shotgun (WGS) entry which is preliminary data.</text>
</comment>
<sequence>MEPKGKPGRLSGEERTAVSLLMHFCSAVGSANDAEDHGYQDEAGRIREEACTSIRNLADQHPFLAEVFPGLLRELDTGHILGFGWLGLYRDAEAMMAEEDR</sequence>
<reference evidence="1" key="1">
    <citation type="submission" date="2019-08" db="EMBL/GenBank/DDBJ databases">
        <authorList>
            <person name="Kucharzyk K."/>
            <person name="Murdoch R.W."/>
            <person name="Higgins S."/>
            <person name="Loffler F."/>
        </authorList>
    </citation>
    <scope>NUCLEOTIDE SEQUENCE</scope>
</reference>
<dbReference type="EMBL" id="VSSQ01000583">
    <property type="protein sequence ID" value="MPL97976.1"/>
    <property type="molecule type" value="Genomic_DNA"/>
</dbReference>
<evidence type="ECO:0000313" key="1">
    <source>
        <dbReference type="EMBL" id="MPL97976.1"/>
    </source>
</evidence>
<accession>A0A644W376</accession>
<organism evidence="1">
    <name type="scientific">bioreactor metagenome</name>
    <dbReference type="NCBI Taxonomy" id="1076179"/>
    <lineage>
        <taxon>unclassified sequences</taxon>
        <taxon>metagenomes</taxon>
        <taxon>ecological metagenomes</taxon>
    </lineage>
</organism>
<protein>
    <submittedName>
        <fullName evidence="1">Uncharacterized protein</fullName>
    </submittedName>
</protein>
<dbReference type="AlphaFoldDB" id="A0A644W376"/>
<name>A0A644W376_9ZZZZ</name>
<gene>
    <name evidence="1" type="ORF">SDC9_44173</name>
</gene>